<keyword evidence="4" id="KW-0145">Chemotaxis</keyword>
<evidence type="ECO:0000256" key="1">
    <source>
        <dbReference type="ARBA" id="ARBA00004651"/>
    </source>
</evidence>
<evidence type="ECO:0000256" key="3">
    <source>
        <dbReference type="ARBA" id="ARBA00022481"/>
    </source>
</evidence>
<keyword evidence="14" id="KW-1185">Reference proteome</keyword>
<keyword evidence="3" id="KW-0488">Methylation</keyword>
<feature type="transmembrane region" description="Helical" evidence="11">
    <location>
        <begin position="134"/>
        <end position="156"/>
    </location>
</feature>
<evidence type="ECO:0000313" key="14">
    <source>
        <dbReference type="Proteomes" id="UP001157134"/>
    </source>
</evidence>
<evidence type="ECO:0000313" key="13">
    <source>
        <dbReference type="EMBL" id="GLX84901.1"/>
    </source>
</evidence>
<sequence>MNKTNKLFLYLLVAMFVEGIGLAYVYGTYTEAFVIGIPTLAISVYFLLQMPNAMLTKHVIGLSLLTFAFLHIHQMNGLIEMHFELFIVLAMLIMYRDWRVYISSLGLIAVHHVSFYFMQVGGTGVYVFEEQHLAFSTVIVHAVYATVEACIAGYIAKTIYDEGLVGQELSRVTESLTSNPESIDLKLRVKERESEILVGFNRFLNLMDKVVGEVKQQSEHLKQCTLGLVGNKNDLEHSAQAKEDEIHAIASSAEQMAVTVASIAQDAVNLSQQMAEANEFTQDSASNMSSMVDMNNQLIEALQSTSGEISELANSVDSITQVLSEITSIADQTNLLALNAAIEAARAGEQGRGFAVVADEVRTLANRTKESTDKINDTLQLLVTYSTGSTKSMEGCMASVDRINEATVDANQKIEQASELVSMSNTIATNVATAVEEQATTTQGIAQSSENLRKTMHKDLEKVASMSESTQSVESSTHALVSTVANFK</sequence>
<evidence type="ECO:0000256" key="5">
    <source>
        <dbReference type="ARBA" id="ARBA00022692"/>
    </source>
</evidence>
<accession>A0ABQ6HDB6</accession>
<gene>
    <name evidence="13" type="ORF">tloyanaT_11530</name>
</gene>
<keyword evidence="6 11" id="KW-1133">Transmembrane helix</keyword>
<keyword evidence="5 11" id="KW-0812">Transmembrane</keyword>
<evidence type="ECO:0000256" key="10">
    <source>
        <dbReference type="PROSITE-ProRule" id="PRU00284"/>
    </source>
</evidence>
<dbReference type="PANTHER" id="PTHR32089:SF39">
    <property type="entry name" value="METHYL-ACCEPTING CHEMOTAXIS PROTEIN HLYB"/>
    <property type="match status" value="1"/>
</dbReference>
<dbReference type="PROSITE" id="PS50111">
    <property type="entry name" value="CHEMOTAXIS_TRANSDUC_2"/>
    <property type="match status" value="1"/>
</dbReference>
<dbReference type="PRINTS" id="PR00260">
    <property type="entry name" value="CHEMTRNSDUCR"/>
</dbReference>
<keyword evidence="8 10" id="KW-0807">Transducer</keyword>
<dbReference type="Pfam" id="PF00015">
    <property type="entry name" value="MCPsignal"/>
    <property type="match status" value="1"/>
</dbReference>
<dbReference type="Gene3D" id="1.10.287.950">
    <property type="entry name" value="Methyl-accepting chemotaxis protein"/>
    <property type="match status" value="1"/>
</dbReference>
<feature type="transmembrane region" description="Helical" evidence="11">
    <location>
        <begin position="7"/>
        <end position="26"/>
    </location>
</feature>
<dbReference type="RefSeq" id="WP_284296591.1">
    <property type="nucleotide sequence ID" value="NZ_BSSV01000002.1"/>
</dbReference>
<dbReference type="Proteomes" id="UP001157134">
    <property type="component" value="Unassembled WGS sequence"/>
</dbReference>
<feature type="transmembrane region" description="Helical" evidence="11">
    <location>
        <begin position="78"/>
        <end position="95"/>
    </location>
</feature>
<evidence type="ECO:0000256" key="7">
    <source>
        <dbReference type="ARBA" id="ARBA00023136"/>
    </source>
</evidence>
<dbReference type="SUPFAM" id="SSF58104">
    <property type="entry name" value="Methyl-accepting chemotaxis protein (MCP) signaling domain"/>
    <property type="match status" value="1"/>
</dbReference>
<proteinExistence type="inferred from homology"/>
<evidence type="ECO:0000256" key="4">
    <source>
        <dbReference type="ARBA" id="ARBA00022500"/>
    </source>
</evidence>
<keyword evidence="2" id="KW-1003">Cell membrane</keyword>
<evidence type="ECO:0000256" key="6">
    <source>
        <dbReference type="ARBA" id="ARBA00022989"/>
    </source>
</evidence>
<keyword evidence="7 11" id="KW-0472">Membrane</keyword>
<feature type="transmembrane region" description="Helical" evidence="11">
    <location>
        <begin position="107"/>
        <end position="128"/>
    </location>
</feature>
<evidence type="ECO:0000256" key="2">
    <source>
        <dbReference type="ARBA" id="ARBA00022475"/>
    </source>
</evidence>
<evidence type="ECO:0000256" key="11">
    <source>
        <dbReference type="SAM" id="Phobius"/>
    </source>
</evidence>
<reference evidence="13 14" key="1">
    <citation type="submission" date="2023-03" db="EMBL/GenBank/DDBJ databases">
        <title>Thalassotalea loyana LMG 22536T draft genome sequence.</title>
        <authorList>
            <person name="Sawabe T."/>
        </authorList>
    </citation>
    <scope>NUCLEOTIDE SEQUENCE [LARGE SCALE GENOMIC DNA]</scope>
    <source>
        <strain evidence="13 14">LMG 22536</strain>
    </source>
</reference>
<feature type="domain" description="Methyl-accepting transducer" evidence="12">
    <location>
        <begin position="217"/>
        <end position="453"/>
    </location>
</feature>
<dbReference type="SMART" id="SM00283">
    <property type="entry name" value="MA"/>
    <property type="match status" value="1"/>
</dbReference>
<evidence type="ECO:0000256" key="9">
    <source>
        <dbReference type="ARBA" id="ARBA00029447"/>
    </source>
</evidence>
<organism evidence="13 14">
    <name type="scientific">Thalassotalea loyana</name>
    <dbReference type="NCBI Taxonomy" id="280483"/>
    <lineage>
        <taxon>Bacteria</taxon>
        <taxon>Pseudomonadati</taxon>
        <taxon>Pseudomonadota</taxon>
        <taxon>Gammaproteobacteria</taxon>
        <taxon>Alteromonadales</taxon>
        <taxon>Colwelliaceae</taxon>
        <taxon>Thalassotalea</taxon>
    </lineage>
</organism>
<feature type="transmembrane region" description="Helical" evidence="11">
    <location>
        <begin position="32"/>
        <end position="48"/>
    </location>
</feature>
<evidence type="ECO:0000259" key="12">
    <source>
        <dbReference type="PROSITE" id="PS50111"/>
    </source>
</evidence>
<comment type="similarity">
    <text evidence="9">Belongs to the methyl-accepting chemotaxis (MCP) protein family.</text>
</comment>
<name>A0ABQ6HDB6_9GAMM</name>
<comment type="subcellular location">
    <subcellularLocation>
        <location evidence="1">Cell membrane</location>
        <topology evidence="1">Multi-pass membrane protein</topology>
    </subcellularLocation>
</comment>
<dbReference type="EMBL" id="BSSV01000002">
    <property type="protein sequence ID" value="GLX84901.1"/>
    <property type="molecule type" value="Genomic_DNA"/>
</dbReference>
<dbReference type="PANTHER" id="PTHR32089">
    <property type="entry name" value="METHYL-ACCEPTING CHEMOTAXIS PROTEIN MCPB"/>
    <property type="match status" value="1"/>
</dbReference>
<dbReference type="InterPro" id="IPR004089">
    <property type="entry name" value="MCPsignal_dom"/>
</dbReference>
<dbReference type="InterPro" id="IPR004090">
    <property type="entry name" value="Chemotax_Me-accpt_rcpt"/>
</dbReference>
<comment type="caution">
    <text evidence="13">The sequence shown here is derived from an EMBL/GenBank/DDBJ whole genome shotgun (WGS) entry which is preliminary data.</text>
</comment>
<evidence type="ECO:0000256" key="8">
    <source>
        <dbReference type="ARBA" id="ARBA00023224"/>
    </source>
</evidence>
<protein>
    <submittedName>
        <fullName evidence="13">Methyl-accepting chemotaxis protein</fullName>
    </submittedName>
</protein>